<evidence type="ECO:0000256" key="18">
    <source>
        <dbReference type="ARBA" id="ARBA00048739"/>
    </source>
</evidence>
<dbReference type="EC" id="1.1.1.232" evidence="4"/>
<evidence type="ECO:0000256" key="15">
    <source>
        <dbReference type="ARBA" id="ARBA00048393"/>
    </source>
</evidence>
<dbReference type="EMBL" id="BMAO01026498">
    <property type="protein sequence ID" value="GFR10123.1"/>
    <property type="molecule type" value="Genomic_DNA"/>
</dbReference>
<evidence type="ECO:0000256" key="8">
    <source>
        <dbReference type="ARBA" id="ARBA00045705"/>
    </source>
</evidence>
<gene>
    <name evidence="22" type="primary">HPGD_3</name>
    <name evidence="22" type="ORF">TNCT_516801</name>
</gene>
<dbReference type="OrthoDB" id="6408865at2759"/>
<comment type="catalytic activity">
    <reaction evidence="10">
        <text>resolvin D1 + NAD(+) = 8-oxoresolvin D1 + NADH + H(+)</text>
        <dbReference type="Rhea" id="RHEA:50124"/>
        <dbReference type="ChEBI" id="CHEBI:15378"/>
        <dbReference type="ChEBI" id="CHEBI:57540"/>
        <dbReference type="ChEBI" id="CHEBI:57945"/>
        <dbReference type="ChEBI" id="CHEBI:132079"/>
        <dbReference type="ChEBI" id="CHEBI:132080"/>
    </reaction>
    <physiologicalReaction direction="left-to-right" evidence="10">
        <dbReference type="Rhea" id="RHEA:50125"/>
    </physiologicalReaction>
</comment>
<dbReference type="SUPFAM" id="SSF51735">
    <property type="entry name" value="NAD(P)-binding Rossmann-fold domains"/>
    <property type="match status" value="1"/>
</dbReference>
<comment type="function">
    <text evidence="8">Catalyzes the NAD-dependent dehydrogenation (oxidation) of a broad array of hydroxylated polyunsaturated fatty acids (mainly eicosanoids and docosanoids, including prostaglandins, lipoxins and resolvins), yielding their corresponding keto (oxo) metabolites. Decreases the levels of the pro-proliferative prostaglandins such as prostaglandin E2 (whose activity is increased in cancer because of an increase in the expression of cyclooxygenase 2) and generates oxo-fatty acid products that can profoundly influence cell function by abrogating pro-inflammatory cytokine expression. Converts resolvins E1, D1 and D2 to their oxo products, which represents a mode of resolvin inactivation. Resolvin E1 plays important roles during the resolution phase of acute inflammation, while resolvins D1 and D2 have a unique role in obesity-induced adipose inflammation.</text>
</comment>
<reference evidence="22" key="1">
    <citation type="submission" date="2020-07" db="EMBL/GenBank/DDBJ databases">
        <title>Multicomponent nature underlies the extraordinary mechanical properties of spider dragline silk.</title>
        <authorList>
            <person name="Kono N."/>
            <person name="Nakamura H."/>
            <person name="Mori M."/>
            <person name="Yoshida Y."/>
            <person name="Ohtoshi R."/>
            <person name="Malay A.D."/>
            <person name="Moran D.A.P."/>
            <person name="Tomita M."/>
            <person name="Numata K."/>
            <person name="Arakawa K."/>
        </authorList>
    </citation>
    <scope>NUCLEOTIDE SEQUENCE</scope>
</reference>
<comment type="catalytic activity">
    <reaction evidence="18">
        <text>prostaglandin E2 + NAD(+) = 15-oxoprostaglandin E2 + NADH + H(+)</text>
        <dbReference type="Rhea" id="RHEA:11876"/>
        <dbReference type="ChEBI" id="CHEBI:15378"/>
        <dbReference type="ChEBI" id="CHEBI:57400"/>
        <dbReference type="ChEBI" id="CHEBI:57540"/>
        <dbReference type="ChEBI" id="CHEBI:57945"/>
        <dbReference type="ChEBI" id="CHEBI:606564"/>
        <dbReference type="EC" id="1.1.1.141"/>
    </reaction>
    <physiologicalReaction direction="left-to-right" evidence="18">
        <dbReference type="Rhea" id="RHEA:11877"/>
    </physiologicalReaction>
</comment>
<dbReference type="Pfam" id="PF13561">
    <property type="entry name" value="adh_short_C2"/>
    <property type="match status" value="1"/>
</dbReference>
<accession>A0A8X6GS87</accession>
<evidence type="ECO:0000256" key="12">
    <source>
        <dbReference type="ARBA" id="ARBA00048140"/>
    </source>
</evidence>
<evidence type="ECO:0000256" key="4">
    <source>
        <dbReference type="ARBA" id="ARBA00039060"/>
    </source>
</evidence>
<evidence type="ECO:0000256" key="3">
    <source>
        <dbReference type="ARBA" id="ARBA00038968"/>
    </source>
</evidence>
<name>A0A8X6GS87_TRICU</name>
<evidence type="ECO:0000256" key="14">
    <source>
        <dbReference type="ARBA" id="ARBA00048170"/>
    </source>
</evidence>
<dbReference type="Gene3D" id="3.40.50.720">
    <property type="entry name" value="NAD(P)-binding Rossmann-like Domain"/>
    <property type="match status" value="1"/>
</dbReference>
<comment type="catalytic activity">
    <reaction evidence="15">
        <text>resolvin D2 + NAD(+) = 7-oxoresolvin D2 + NADH + H(+)</text>
        <dbReference type="Rhea" id="RHEA:53584"/>
        <dbReference type="ChEBI" id="CHEBI:15378"/>
        <dbReference type="ChEBI" id="CHEBI:57540"/>
        <dbReference type="ChEBI" id="CHEBI:57945"/>
        <dbReference type="ChEBI" id="CHEBI:133367"/>
        <dbReference type="ChEBI" id="CHEBI:137497"/>
    </reaction>
    <physiologicalReaction direction="left-to-right" evidence="15">
        <dbReference type="Rhea" id="RHEA:53585"/>
    </physiologicalReaction>
</comment>
<protein>
    <recommendedName>
        <fullName evidence="5">15-hydroxyprostaglandin dehydrogenase [NAD(+)]</fullName>
        <ecNumber evidence="3">1.1.1.141</ecNumber>
        <ecNumber evidence="4">1.1.1.232</ecNumber>
    </recommendedName>
    <alternativeName>
        <fullName evidence="7">Eicosanoid/docosanoid dehydrogenase [NAD(+)]</fullName>
    </alternativeName>
    <alternativeName>
        <fullName evidence="6">Prostaglandin dehydrogenase 1</fullName>
    </alternativeName>
</protein>
<dbReference type="InterPro" id="IPR036291">
    <property type="entry name" value="NAD(P)-bd_dom_sf"/>
</dbReference>
<evidence type="ECO:0000313" key="22">
    <source>
        <dbReference type="EMBL" id="GFR10123.1"/>
    </source>
</evidence>
<evidence type="ECO:0000256" key="17">
    <source>
        <dbReference type="ARBA" id="ARBA00048611"/>
    </source>
</evidence>
<evidence type="ECO:0000256" key="2">
    <source>
        <dbReference type="ARBA" id="ARBA00023002"/>
    </source>
</evidence>
<comment type="catalytic activity">
    <reaction evidence="13">
        <text>(11R)-hydroxy-(5Z,8Z,12E,14Z)-eicosatetraenoate + NAD(+) = 11-oxo-(5Z,8Z,12E,14Z)-eicosatetraenoate + NADH + H(+)</text>
        <dbReference type="Rhea" id="RHEA:48640"/>
        <dbReference type="ChEBI" id="CHEBI:15378"/>
        <dbReference type="ChEBI" id="CHEBI:57540"/>
        <dbReference type="ChEBI" id="CHEBI:57945"/>
        <dbReference type="ChEBI" id="CHEBI:78836"/>
        <dbReference type="ChEBI" id="CHEBI:90697"/>
    </reaction>
    <physiologicalReaction direction="left-to-right" evidence="13">
        <dbReference type="Rhea" id="RHEA:48641"/>
    </physiologicalReaction>
</comment>
<comment type="catalytic activity">
    <reaction evidence="14">
        <text>resolvin D1 + NAD(+) = 17-oxoresolvin D1 + NADH + H(+)</text>
        <dbReference type="Rhea" id="RHEA:50128"/>
        <dbReference type="ChEBI" id="CHEBI:15378"/>
        <dbReference type="ChEBI" id="CHEBI:57540"/>
        <dbReference type="ChEBI" id="CHEBI:57945"/>
        <dbReference type="ChEBI" id="CHEBI:132079"/>
        <dbReference type="ChEBI" id="CHEBI:132081"/>
    </reaction>
    <physiologicalReaction direction="left-to-right" evidence="14">
        <dbReference type="Rhea" id="RHEA:50129"/>
    </physiologicalReaction>
</comment>
<dbReference type="PANTHER" id="PTHR44229">
    <property type="entry name" value="15-HYDROXYPROSTAGLANDIN DEHYDROGENASE [NAD(+)]"/>
    <property type="match status" value="1"/>
</dbReference>
<feature type="non-terminal residue" evidence="22">
    <location>
        <position position="1"/>
    </location>
</feature>
<evidence type="ECO:0000256" key="6">
    <source>
        <dbReference type="ARBA" id="ARBA00041812"/>
    </source>
</evidence>
<dbReference type="PANTHER" id="PTHR44229:SF4">
    <property type="entry name" value="15-HYDROXYPROSTAGLANDIN DEHYDROGENASE [NAD(+)]"/>
    <property type="match status" value="1"/>
</dbReference>
<evidence type="ECO:0000256" key="13">
    <source>
        <dbReference type="ARBA" id="ARBA00048144"/>
    </source>
</evidence>
<comment type="catalytic activity">
    <reaction evidence="21">
        <text>resolvin E1 + NAD(+) = 18-oxo-resolvin E1 + NADH + H(+)</text>
        <dbReference type="Rhea" id="RHEA:49244"/>
        <dbReference type="ChEBI" id="CHEBI:15378"/>
        <dbReference type="ChEBI" id="CHEBI:57540"/>
        <dbReference type="ChEBI" id="CHEBI:57945"/>
        <dbReference type="ChEBI" id="CHEBI:91000"/>
        <dbReference type="ChEBI" id="CHEBI:91001"/>
    </reaction>
    <physiologicalReaction direction="left-to-right" evidence="21">
        <dbReference type="Rhea" id="RHEA:49245"/>
    </physiologicalReaction>
</comment>
<evidence type="ECO:0000256" key="11">
    <source>
        <dbReference type="ARBA" id="ARBA00048008"/>
    </source>
</evidence>
<comment type="catalytic activity">
    <reaction evidence="17">
        <text>prostaglandin A1 + NAD(+) = 15-oxo-prostaglandin A1 + NADH + H(+)</text>
        <dbReference type="Rhea" id="RHEA:41263"/>
        <dbReference type="ChEBI" id="CHEBI:15378"/>
        <dbReference type="ChEBI" id="CHEBI:57398"/>
        <dbReference type="ChEBI" id="CHEBI:57540"/>
        <dbReference type="ChEBI" id="CHEBI:57945"/>
        <dbReference type="ChEBI" id="CHEBI:85072"/>
    </reaction>
    <physiologicalReaction direction="left-to-right" evidence="17">
        <dbReference type="Rhea" id="RHEA:41264"/>
    </physiologicalReaction>
</comment>
<comment type="catalytic activity">
    <reaction evidence="20">
        <text>(15S)-hydroxy-(5Z,8Z,11Z,13E)-eicosatetraenoate + NAD(+) = 15-oxo-(5Z,8Z,11Z,13E)-eicosatetraenoate + NADH + H(+)</text>
        <dbReference type="Rhea" id="RHEA:23260"/>
        <dbReference type="ChEBI" id="CHEBI:15378"/>
        <dbReference type="ChEBI" id="CHEBI:57409"/>
        <dbReference type="ChEBI" id="CHEBI:57410"/>
        <dbReference type="ChEBI" id="CHEBI:57540"/>
        <dbReference type="ChEBI" id="CHEBI:57945"/>
        <dbReference type="EC" id="1.1.1.232"/>
    </reaction>
    <physiologicalReaction direction="left-to-right" evidence="20">
        <dbReference type="Rhea" id="RHEA:23261"/>
    </physiologicalReaction>
</comment>
<sequence length="105" mass="11436">LGPLYIAPVYSATKHAIVGYTRSLGHEFHFEKTGISVNAICPSLVDTDIYRTFPSKCVDADEATRFGAPLKTLKPEDVANALLKLLEDGKNGAILRIDTNGLNYI</sequence>
<evidence type="ECO:0000313" key="23">
    <source>
        <dbReference type="Proteomes" id="UP000887116"/>
    </source>
</evidence>
<comment type="caution">
    <text evidence="22">The sequence shown here is derived from an EMBL/GenBank/DDBJ whole genome shotgun (WGS) entry which is preliminary data.</text>
</comment>
<dbReference type="PRINTS" id="PR00081">
    <property type="entry name" value="GDHRDH"/>
</dbReference>
<evidence type="ECO:0000256" key="10">
    <source>
        <dbReference type="ARBA" id="ARBA00047672"/>
    </source>
</evidence>
<evidence type="ECO:0000256" key="16">
    <source>
        <dbReference type="ARBA" id="ARBA00048535"/>
    </source>
</evidence>
<evidence type="ECO:0000256" key="21">
    <source>
        <dbReference type="ARBA" id="ARBA00049188"/>
    </source>
</evidence>
<dbReference type="GO" id="GO:0005737">
    <property type="term" value="C:cytoplasm"/>
    <property type="evidence" value="ECO:0007669"/>
    <property type="project" value="TreeGrafter"/>
</dbReference>
<evidence type="ECO:0000256" key="9">
    <source>
        <dbReference type="ARBA" id="ARBA00047325"/>
    </source>
</evidence>
<comment type="similarity">
    <text evidence="1">Belongs to the short-chain dehydrogenases/reductases (SDR) family.</text>
</comment>
<dbReference type="Proteomes" id="UP000887116">
    <property type="component" value="Unassembled WGS sequence"/>
</dbReference>
<comment type="catalytic activity">
    <reaction evidence="12">
        <text>15-oxo-(5S,6R)-dihydroxy-(7E,9E,11Z)-eicosatrienoate + NADH + H(+) = (5S,6R,15S)-trihydroxy-(7E,9E,11Z)-eicosatrienoate + NAD(+)</text>
        <dbReference type="Rhea" id="RHEA:41596"/>
        <dbReference type="ChEBI" id="CHEBI:15378"/>
        <dbReference type="ChEBI" id="CHEBI:57540"/>
        <dbReference type="ChEBI" id="CHEBI:57945"/>
        <dbReference type="ChEBI" id="CHEBI:78325"/>
        <dbReference type="ChEBI" id="CHEBI:78329"/>
    </reaction>
    <physiologicalReaction direction="left-to-right" evidence="12">
        <dbReference type="Rhea" id="RHEA:41597"/>
    </physiologicalReaction>
</comment>
<keyword evidence="2" id="KW-0560">Oxidoreductase</keyword>
<evidence type="ECO:0000256" key="1">
    <source>
        <dbReference type="ARBA" id="ARBA00006484"/>
    </source>
</evidence>
<evidence type="ECO:0000256" key="7">
    <source>
        <dbReference type="ARBA" id="ARBA00042026"/>
    </source>
</evidence>
<evidence type="ECO:0000256" key="19">
    <source>
        <dbReference type="ARBA" id="ARBA00048921"/>
    </source>
</evidence>
<comment type="catalytic activity">
    <reaction evidence="9">
        <text>prostaglandin E1 + NAD(+) = 15-oxoprostaglandin E1 + NADH + H(+)</text>
        <dbReference type="Rhea" id="RHEA:16477"/>
        <dbReference type="ChEBI" id="CHEBI:15378"/>
        <dbReference type="ChEBI" id="CHEBI:57397"/>
        <dbReference type="ChEBI" id="CHEBI:57401"/>
        <dbReference type="ChEBI" id="CHEBI:57540"/>
        <dbReference type="ChEBI" id="CHEBI:57945"/>
    </reaction>
    <physiologicalReaction direction="left-to-right" evidence="9">
        <dbReference type="Rhea" id="RHEA:16478"/>
    </physiologicalReaction>
</comment>
<keyword evidence="23" id="KW-1185">Reference proteome</keyword>
<proteinExistence type="inferred from homology"/>
<comment type="catalytic activity">
    <reaction evidence="16">
        <text>lipoxin A4 + NAD(+) = 15-oxo-(5S,6R)-dihydroxy-(7E,9E,11Z,13E)-eicosatetraenoate + NADH + H(+)</text>
        <dbReference type="Rhea" id="RHEA:41572"/>
        <dbReference type="ChEBI" id="CHEBI:15378"/>
        <dbReference type="ChEBI" id="CHEBI:57540"/>
        <dbReference type="ChEBI" id="CHEBI:57945"/>
        <dbReference type="ChEBI" id="CHEBI:67026"/>
        <dbReference type="ChEBI" id="CHEBI:78311"/>
    </reaction>
    <physiologicalReaction direction="left-to-right" evidence="16">
        <dbReference type="Rhea" id="RHEA:41573"/>
    </physiologicalReaction>
</comment>
<dbReference type="AlphaFoldDB" id="A0A8X6GS87"/>
<dbReference type="EC" id="1.1.1.141" evidence="3"/>
<dbReference type="InterPro" id="IPR002347">
    <property type="entry name" value="SDR_fam"/>
</dbReference>
<evidence type="ECO:0000256" key="5">
    <source>
        <dbReference type="ARBA" id="ARBA00040276"/>
    </source>
</evidence>
<dbReference type="GO" id="GO:0016404">
    <property type="term" value="F:15-hydroxyprostaglandin dehydrogenase (NAD+) activity"/>
    <property type="evidence" value="ECO:0007669"/>
    <property type="project" value="UniProtKB-EC"/>
</dbReference>
<dbReference type="GO" id="GO:0047034">
    <property type="term" value="F:15-hydroxyicosatetraenoate dehydrogenase activity"/>
    <property type="evidence" value="ECO:0007669"/>
    <property type="project" value="UniProtKB-EC"/>
</dbReference>
<evidence type="ECO:0000256" key="20">
    <source>
        <dbReference type="ARBA" id="ARBA00049151"/>
    </source>
</evidence>
<comment type="catalytic activity">
    <reaction evidence="11">
        <text>14-hydroxy-(4Z,7Z,10Z,12E,16Z,19Z)-docosahexaenoate + NAD(+) = 14-oxo-(4Z,7Z,10Z,12E,16Z,19Z)-docosahexaenoate + NADH + H(+)</text>
        <dbReference type="Rhea" id="RHEA:48952"/>
        <dbReference type="ChEBI" id="CHEBI:15378"/>
        <dbReference type="ChEBI" id="CHEBI:57540"/>
        <dbReference type="ChEBI" id="CHEBI:57945"/>
        <dbReference type="ChEBI" id="CHEBI:90866"/>
        <dbReference type="ChEBI" id="CHEBI:90867"/>
    </reaction>
    <physiologicalReaction direction="left-to-right" evidence="11">
        <dbReference type="Rhea" id="RHEA:48953"/>
    </physiologicalReaction>
</comment>
<organism evidence="22 23">
    <name type="scientific">Trichonephila clavata</name>
    <name type="common">Joro spider</name>
    <name type="synonym">Nephila clavata</name>
    <dbReference type="NCBI Taxonomy" id="2740835"/>
    <lineage>
        <taxon>Eukaryota</taxon>
        <taxon>Metazoa</taxon>
        <taxon>Ecdysozoa</taxon>
        <taxon>Arthropoda</taxon>
        <taxon>Chelicerata</taxon>
        <taxon>Arachnida</taxon>
        <taxon>Araneae</taxon>
        <taxon>Araneomorphae</taxon>
        <taxon>Entelegynae</taxon>
        <taxon>Araneoidea</taxon>
        <taxon>Nephilidae</taxon>
        <taxon>Trichonephila</taxon>
    </lineage>
</organism>
<comment type="catalytic activity">
    <reaction evidence="19">
        <text>resolvin D2 + NAD(+) = 16-oxoresolvin D2 + NADH + H(+)</text>
        <dbReference type="Rhea" id="RHEA:53588"/>
        <dbReference type="ChEBI" id="CHEBI:15378"/>
        <dbReference type="ChEBI" id="CHEBI:57540"/>
        <dbReference type="ChEBI" id="CHEBI:57945"/>
        <dbReference type="ChEBI" id="CHEBI:133367"/>
        <dbReference type="ChEBI" id="CHEBI:137498"/>
    </reaction>
    <physiologicalReaction direction="left-to-right" evidence="19">
        <dbReference type="Rhea" id="RHEA:53589"/>
    </physiologicalReaction>
</comment>